<dbReference type="AlphaFoldDB" id="A0A1H9T000"/>
<reference evidence="3" key="1">
    <citation type="submission" date="2016-10" db="EMBL/GenBank/DDBJ databases">
        <authorList>
            <person name="Varghese N."/>
            <person name="Submissions S."/>
        </authorList>
    </citation>
    <scope>NUCLEOTIDE SEQUENCE [LARGE SCALE GENOMIC DNA]</scope>
    <source>
        <strain evidence="3">CGMCC 1.6963</strain>
    </source>
</reference>
<dbReference type="OrthoDB" id="4868979at2"/>
<evidence type="ECO:0000256" key="1">
    <source>
        <dbReference type="SAM" id="MobiDB-lite"/>
    </source>
</evidence>
<protein>
    <submittedName>
        <fullName evidence="2">Uncharacterized protein</fullName>
    </submittedName>
</protein>
<dbReference type="RefSeq" id="WP_091756642.1">
    <property type="nucleotide sequence ID" value="NZ_FOHB01000002.1"/>
</dbReference>
<dbReference type="STRING" id="587636.SAMN05216199_1393"/>
<dbReference type="EMBL" id="FOHB01000002">
    <property type="protein sequence ID" value="SER90592.1"/>
    <property type="molecule type" value="Genomic_DNA"/>
</dbReference>
<dbReference type="Proteomes" id="UP000199019">
    <property type="component" value="Unassembled WGS sequence"/>
</dbReference>
<evidence type="ECO:0000313" key="2">
    <source>
        <dbReference type="EMBL" id="SER90592.1"/>
    </source>
</evidence>
<feature type="region of interest" description="Disordered" evidence="1">
    <location>
        <begin position="1"/>
        <end position="20"/>
    </location>
</feature>
<evidence type="ECO:0000313" key="3">
    <source>
        <dbReference type="Proteomes" id="UP000199019"/>
    </source>
</evidence>
<organism evidence="2 3">
    <name type="scientific">Pedococcus cremeus</name>
    <dbReference type="NCBI Taxonomy" id="587636"/>
    <lineage>
        <taxon>Bacteria</taxon>
        <taxon>Bacillati</taxon>
        <taxon>Actinomycetota</taxon>
        <taxon>Actinomycetes</taxon>
        <taxon>Micrococcales</taxon>
        <taxon>Intrasporangiaceae</taxon>
        <taxon>Pedococcus</taxon>
    </lineage>
</organism>
<proteinExistence type="predicted"/>
<accession>A0A1H9T000</accession>
<gene>
    <name evidence="2" type="ORF">SAMN05216199_1393</name>
</gene>
<sequence length="73" mass="8113">MPSRQNSERRRPAASPFRSEVVAPTPEWAVDDRVTHDKHGLGRVVRIEGDRVNVKFGSQTISVAASSPRLHPL</sequence>
<keyword evidence="3" id="KW-1185">Reference proteome</keyword>
<name>A0A1H9T000_9MICO</name>
<feature type="compositionally biased region" description="Basic and acidic residues" evidence="1">
    <location>
        <begin position="1"/>
        <end position="11"/>
    </location>
</feature>